<dbReference type="RefSeq" id="WP_092853798.1">
    <property type="nucleotide sequence ID" value="NZ_FMAH01000035.1"/>
</dbReference>
<dbReference type="Pfam" id="PF07157">
    <property type="entry name" value="DNA_circ_N"/>
    <property type="match status" value="1"/>
</dbReference>
<reference evidence="3" key="1">
    <citation type="submission" date="2016-08" db="EMBL/GenBank/DDBJ databases">
        <authorList>
            <person name="Varghese N."/>
            <person name="Submissions Spin"/>
        </authorList>
    </citation>
    <scope>NUCLEOTIDE SEQUENCE [LARGE SCALE GENOMIC DNA]</scope>
    <source>
        <strain evidence="3">HAMBI 2971</strain>
    </source>
</reference>
<dbReference type="InterPro" id="IPR009826">
    <property type="entry name" value="DNA_circ_N"/>
</dbReference>
<evidence type="ECO:0000313" key="2">
    <source>
        <dbReference type="EMBL" id="SCB41761.1"/>
    </source>
</evidence>
<evidence type="ECO:0000313" key="3">
    <source>
        <dbReference type="Proteomes" id="UP000199435"/>
    </source>
</evidence>
<gene>
    <name evidence="2" type="ORF">GA0061102_103511</name>
</gene>
<protein>
    <submittedName>
        <fullName evidence="2">DNA circularisation protein N-terminus</fullName>
    </submittedName>
</protein>
<keyword evidence="3" id="KW-1185">Reference proteome</keyword>
<organism evidence="2 3">
    <name type="scientific">Rhizobium miluonense</name>
    <dbReference type="NCBI Taxonomy" id="411945"/>
    <lineage>
        <taxon>Bacteria</taxon>
        <taxon>Pseudomonadati</taxon>
        <taxon>Pseudomonadota</taxon>
        <taxon>Alphaproteobacteria</taxon>
        <taxon>Hyphomicrobiales</taxon>
        <taxon>Rhizobiaceae</taxon>
        <taxon>Rhizobium/Agrobacterium group</taxon>
        <taxon>Rhizobium</taxon>
    </lineage>
</organism>
<dbReference type="Proteomes" id="UP000199435">
    <property type="component" value="Unassembled WGS sequence"/>
</dbReference>
<dbReference type="STRING" id="411945.GA0061102_103511"/>
<dbReference type="AlphaFoldDB" id="A0A1C3WP57"/>
<dbReference type="EMBL" id="FMAH01000035">
    <property type="protein sequence ID" value="SCB41761.1"/>
    <property type="molecule type" value="Genomic_DNA"/>
</dbReference>
<proteinExistence type="predicted"/>
<name>A0A1C3WP57_9HYPH</name>
<dbReference type="OrthoDB" id="378644at2"/>
<sequence length="159" mass="16845">MSSPLWRQLLLPASFRGAPFHVEGGAKAGGRRTVTHEYAKRDDPYTEDMGRRARKFSISAYVIGEDYTIYRELLTAALDTEGGGTLIHPTMGIMNVVCEGYSCSEQREEGGMARFEILLVEAGTSPYTPAAADTQSATSSAADSAGSAAATAADTAITV</sequence>
<accession>A0A1C3WP57</accession>
<evidence type="ECO:0000259" key="1">
    <source>
        <dbReference type="Pfam" id="PF07157"/>
    </source>
</evidence>
<feature type="domain" description="DNA circulation N-terminal" evidence="1">
    <location>
        <begin position="10"/>
        <end position="96"/>
    </location>
</feature>